<dbReference type="EMBL" id="BDGG01000003">
    <property type="protein sequence ID" value="GAU96455.1"/>
    <property type="molecule type" value="Genomic_DNA"/>
</dbReference>
<keyword evidence="3" id="KW-1185">Reference proteome</keyword>
<proteinExistence type="predicted"/>
<evidence type="ECO:0000313" key="3">
    <source>
        <dbReference type="Proteomes" id="UP000186922"/>
    </source>
</evidence>
<feature type="transmembrane region" description="Helical" evidence="1">
    <location>
        <begin position="172"/>
        <end position="191"/>
    </location>
</feature>
<comment type="caution">
    <text evidence="2">The sequence shown here is derived from an EMBL/GenBank/DDBJ whole genome shotgun (WGS) entry which is preliminary data.</text>
</comment>
<reference evidence="2 3" key="1">
    <citation type="journal article" date="2016" name="Nat. Commun.">
        <title>Extremotolerant tardigrade genome and improved radiotolerance of human cultured cells by tardigrade-unique protein.</title>
        <authorList>
            <person name="Hashimoto T."/>
            <person name="Horikawa D.D."/>
            <person name="Saito Y."/>
            <person name="Kuwahara H."/>
            <person name="Kozuka-Hata H."/>
            <person name="Shin-I T."/>
            <person name="Minakuchi Y."/>
            <person name="Ohishi K."/>
            <person name="Motoyama A."/>
            <person name="Aizu T."/>
            <person name="Enomoto A."/>
            <person name="Kondo K."/>
            <person name="Tanaka S."/>
            <person name="Hara Y."/>
            <person name="Koshikawa S."/>
            <person name="Sagara H."/>
            <person name="Miura T."/>
            <person name="Yokobori S."/>
            <person name="Miyagawa K."/>
            <person name="Suzuki Y."/>
            <person name="Kubo T."/>
            <person name="Oyama M."/>
            <person name="Kohara Y."/>
            <person name="Fujiyama A."/>
            <person name="Arakawa K."/>
            <person name="Katayama T."/>
            <person name="Toyoda A."/>
            <person name="Kunieda T."/>
        </authorList>
    </citation>
    <scope>NUCLEOTIDE SEQUENCE [LARGE SCALE GENOMIC DNA]</scope>
    <source>
        <strain evidence="2 3">YOKOZUNA-1</strain>
    </source>
</reference>
<protein>
    <submittedName>
        <fullName evidence="2">Uncharacterized protein</fullName>
    </submittedName>
</protein>
<sequence>MVVLIDRYGTGPPKPQISTLFLPDPIRMFSVAGSGMRIHRSFWNLDRAERNSILRSSQGFAPLGTNSMFGKSNSASRQRSRDLAMLKLKGARDLLWNQKIQLEKSMRRDTEKARRMMQEGSQAQAETVLKKVRVNEERLATIERQLEEIKSVEAEAFIERSPDEAKDATRHLLLGVFLVVSSGVLLVTLTLKARSAMSVGLSSR</sequence>
<dbReference type="OrthoDB" id="441172at2759"/>
<name>A0A1D1V6Q6_RAMVA</name>
<keyword evidence="1" id="KW-1133">Transmembrane helix</keyword>
<dbReference type="Proteomes" id="UP000186922">
    <property type="component" value="Unassembled WGS sequence"/>
</dbReference>
<keyword evidence="1" id="KW-0472">Membrane</keyword>
<gene>
    <name evidence="2" type="primary">RvY_07897-1</name>
    <name evidence="2" type="synonym">RvY_07897.1</name>
    <name evidence="2" type="ORF">RvY_07897</name>
</gene>
<evidence type="ECO:0000313" key="2">
    <source>
        <dbReference type="EMBL" id="GAU96455.1"/>
    </source>
</evidence>
<dbReference type="AlphaFoldDB" id="A0A1D1V6Q6"/>
<evidence type="ECO:0000256" key="1">
    <source>
        <dbReference type="SAM" id="Phobius"/>
    </source>
</evidence>
<keyword evidence="1" id="KW-0812">Transmembrane</keyword>
<organism evidence="2 3">
    <name type="scientific">Ramazzottius varieornatus</name>
    <name type="common">Water bear</name>
    <name type="synonym">Tardigrade</name>
    <dbReference type="NCBI Taxonomy" id="947166"/>
    <lineage>
        <taxon>Eukaryota</taxon>
        <taxon>Metazoa</taxon>
        <taxon>Ecdysozoa</taxon>
        <taxon>Tardigrada</taxon>
        <taxon>Eutardigrada</taxon>
        <taxon>Parachela</taxon>
        <taxon>Hypsibioidea</taxon>
        <taxon>Ramazzottiidae</taxon>
        <taxon>Ramazzottius</taxon>
    </lineage>
</organism>
<accession>A0A1D1V6Q6</accession>